<dbReference type="SUPFAM" id="SSF56801">
    <property type="entry name" value="Acetyl-CoA synthetase-like"/>
    <property type="match status" value="1"/>
</dbReference>
<dbReference type="GO" id="GO:0005811">
    <property type="term" value="C:lipid droplet"/>
    <property type="evidence" value="ECO:0007669"/>
    <property type="project" value="TreeGrafter"/>
</dbReference>
<dbReference type="PROSITE" id="PS00455">
    <property type="entry name" value="AMP_BINDING"/>
    <property type="match status" value="1"/>
</dbReference>
<evidence type="ECO:0000256" key="1">
    <source>
        <dbReference type="ARBA" id="ARBA00006432"/>
    </source>
</evidence>
<accession>A0A212EH06</accession>
<dbReference type="AlphaFoldDB" id="A0A212EH06"/>
<dbReference type="KEGG" id="dpl:KGM_210140"/>
<dbReference type="GO" id="GO:0090433">
    <property type="term" value="F:palmitoyl-CoA ligase activity"/>
    <property type="evidence" value="ECO:0007669"/>
    <property type="project" value="TreeGrafter"/>
</dbReference>
<dbReference type="GO" id="GO:0035336">
    <property type="term" value="P:long-chain fatty-acyl-CoA metabolic process"/>
    <property type="evidence" value="ECO:0007669"/>
    <property type="project" value="TreeGrafter"/>
</dbReference>
<dbReference type="Gene3D" id="3.40.50.12780">
    <property type="entry name" value="N-terminal domain of ligase-like"/>
    <property type="match status" value="2"/>
</dbReference>
<dbReference type="eggNOG" id="KOG1180">
    <property type="taxonomic scope" value="Eukaryota"/>
</dbReference>
<dbReference type="Gene3D" id="3.30.300.30">
    <property type="match status" value="1"/>
</dbReference>
<feature type="domain" description="AMP-dependent synthetase/ligase" evidence="9">
    <location>
        <begin position="350"/>
        <end position="563"/>
    </location>
</feature>
<dbReference type="GO" id="GO:0005783">
    <property type="term" value="C:endoplasmic reticulum"/>
    <property type="evidence" value="ECO:0007669"/>
    <property type="project" value="TreeGrafter"/>
</dbReference>
<keyword evidence="3" id="KW-0547">Nucleotide-binding</keyword>
<dbReference type="GO" id="GO:0005524">
    <property type="term" value="F:ATP binding"/>
    <property type="evidence" value="ECO:0007669"/>
    <property type="project" value="UniProtKB-KW"/>
</dbReference>
<dbReference type="PANTHER" id="PTHR43272">
    <property type="entry name" value="LONG-CHAIN-FATTY-ACID--COA LIGASE"/>
    <property type="match status" value="1"/>
</dbReference>
<gene>
    <name evidence="10" type="ORF">KGM_210140</name>
</gene>
<dbReference type="InterPro" id="IPR045851">
    <property type="entry name" value="AMP-bd_C_sf"/>
</dbReference>
<dbReference type="Pfam" id="PF00501">
    <property type="entry name" value="AMP-binding"/>
    <property type="match status" value="1"/>
</dbReference>
<evidence type="ECO:0000256" key="4">
    <source>
        <dbReference type="ARBA" id="ARBA00022832"/>
    </source>
</evidence>
<dbReference type="InterPro" id="IPR020845">
    <property type="entry name" value="AMP-binding_CS"/>
</dbReference>
<dbReference type="InterPro" id="IPR000873">
    <property type="entry name" value="AMP-dep_synth/lig_dom"/>
</dbReference>
<evidence type="ECO:0000256" key="6">
    <source>
        <dbReference type="ARBA" id="ARBA00024484"/>
    </source>
</evidence>
<feature type="region of interest" description="Disordered" evidence="8">
    <location>
        <begin position="163"/>
        <end position="197"/>
    </location>
</feature>
<dbReference type="eggNOG" id="KOG0785">
    <property type="taxonomic scope" value="Eukaryota"/>
</dbReference>
<keyword evidence="4" id="KW-0276">Fatty acid metabolism</keyword>
<keyword evidence="4" id="KW-0443">Lipid metabolism</keyword>
<comment type="caution">
    <text evidence="10">The sequence shown here is derived from an EMBL/GenBank/DDBJ whole genome shotgun (WGS) entry which is preliminary data.</text>
</comment>
<keyword evidence="5" id="KW-0067">ATP-binding</keyword>
<keyword evidence="2 10" id="KW-0436">Ligase</keyword>
<protein>
    <recommendedName>
        <fullName evidence="7">long-chain-fatty-acid--CoA ligase</fullName>
        <ecNumber evidence="7">6.2.1.3</ecNumber>
    </recommendedName>
</protein>
<comment type="similarity">
    <text evidence="1">Belongs to the ATP-dependent AMP-binding enzyme family.</text>
</comment>
<evidence type="ECO:0000256" key="8">
    <source>
        <dbReference type="SAM" id="MobiDB-lite"/>
    </source>
</evidence>
<dbReference type="FunCoup" id="A0A212EH06">
    <property type="interactions" value="1251"/>
</dbReference>
<dbReference type="InterPro" id="IPR042099">
    <property type="entry name" value="ANL_N_sf"/>
</dbReference>
<dbReference type="PANTHER" id="PTHR43272:SF83">
    <property type="entry name" value="ACYL-COA SYNTHETASE LONG-CHAIN, ISOFORM J"/>
    <property type="match status" value="1"/>
</dbReference>
<evidence type="ECO:0000256" key="3">
    <source>
        <dbReference type="ARBA" id="ARBA00022741"/>
    </source>
</evidence>
<evidence type="ECO:0000256" key="5">
    <source>
        <dbReference type="ARBA" id="ARBA00022840"/>
    </source>
</evidence>
<dbReference type="GO" id="GO:0030182">
    <property type="term" value="P:neuron differentiation"/>
    <property type="evidence" value="ECO:0007669"/>
    <property type="project" value="TreeGrafter"/>
</dbReference>
<dbReference type="EC" id="6.2.1.3" evidence="7"/>
<dbReference type="Proteomes" id="UP000007151">
    <property type="component" value="Unassembled WGS sequence"/>
</dbReference>
<dbReference type="GO" id="GO:0005886">
    <property type="term" value="C:plasma membrane"/>
    <property type="evidence" value="ECO:0007669"/>
    <property type="project" value="TreeGrafter"/>
</dbReference>
<evidence type="ECO:0000313" key="11">
    <source>
        <dbReference type="Proteomes" id="UP000007151"/>
    </source>
</evidence>
<evidence type="ECO:0000313" key="10">
    <source>
        <dbReference type="EMBL" id="OWR40768.1"/>
    </source>
</evidence>
<proteinExistence type="inferred from homology"/>
<reference evidence="10 11" key="1">
    <citation type="journal article" date="2011" name="Cell">
        <title>The monarch butterfly genome yields insights into long-distance migration.</title>
        <authorList>
            <person name="Zhan S."/>
            <person name="Merlin C."/>
            <person name="Boore J.L."/>
            <person name="Reppert S.M."/>
        </authorList>
    </citation>
    <scope>NUCLEOTIDE SEQUENCE [LARGE SCALE GENOMIC DNA]</scope>
    <source>
        <strain evidence="10">F-2</strain>
    </source>
</reference>
<evidence type="ECO:0000259" key="9">
    <source>
        <dbReference type="Pfam" id="PF00501"/>
    </source>
</evidence>
<dbReference type="InParanoid" id="A0A212EH06"/>
<evidence type="ECO:0000256" key="7">
    <source>
        <dbReference type="ARBA" id="ARBA00026121"/>
    </source>
</evidence>
<dbReference type="STRING" id="278856.A0A212EH06"/>
<name>A0A212EH06_DANPL</name>
<organism evidence="10 11">
    <name type="scientific">Danaus plexippus plexippus</name>
    <dbReference type="NCBI Taxonomy" id="278856"/>
    <lineage>
        <taxon>Eukaryota</taxon>
        <taxon>Metazoa</taxon>
        <taxon>Ecdysozoa</taxon>
        <taxon>Arthropoda</taxon>
        <taxon>Hexapoda</taxon>
        <taxon>Insecta</taxon>
        <taxon>Pterygota</taxon>
        <taxon>Neoptera</taxon>
        <taxon>Endopterygota</taxon>
        <taxon>Lepidoptera</taxon>
        <taxon>Glossata</taxon>
        <taxon>Ditrysia</taxon>
        <taxon>Papilionoidea</taxon>
        <taxon>Nymphalidae</taxon>
        <taxon>Danainae</taxon>
        <taxon>Danaini</taxon>
        <taxon>Danaina</taxon>
        <taxon>Danaus</taxon>
        <taxon>Danaus</taxon>
    </lineage>
</organism>
<sequence>MTFRNNVKVSLPVVRPSPPPPALNTNFVSRRKQRVAFARSDECERTGHELYVTDNRIAIEYLTENTFEYESVRRKPQVPLLLKLLPPTPRLPLLSQIQIVPENVRQLQRLFTRESVHDGVFIINAGARRGAPALPSGIALGGLRLMRDTDLLSSRHSSLFEAKVGGDKNEGRSPTGGGQGPLRRHGLPSQRSRPTRAPHVQTYEFKDCLISALLVSVGHCSGHDLFIIPTDLPDSWWVSAALRAIRAVALVFDVITFPVHLVMQRPWRKRALSRRIKARIVESSDVSVTVRSVSAPCELHQRLVRDGVTTMEAMLRAAAGRWGGAPCLGTRAVLSEEDEPQNNGRVFKKYKMGSYSWRSYVQCAREARQFGSGLRALGCSPRTNLAMFAETRAEWMIAAHGAFTQSIPVVTIYATLGDDAIAHGINETQVSTVITTHDLLPKFRKILAKTPRVRTIIYMEDQLKETPKDGYKEGIKIVGYKEVVEMGKQAKNEPVPPAPHDTAIIMYTSGSTGVPKGVVLSHRNMVATLKAFADAVPIHEGDVLMGFLPLAHVFELLAESLCIPAGRAGSAQYSTGVRKVTLIPGHGIGPEITVAVQKIFEAAKVPIEWDEVDVTAGEIVIGGESVAEGYYAQEEKTRAEFIDDGGRRWFRSGDVAELHHDGCIKIIDRKKDLVKLQAGEYVSLGKVEAELKTCPIVENICVYGDSSKTYTVALLVPNQRHLEELALRIGVTETDFDKLCQNSEVEKAVVKELAEHARKCGLEKFEVPAAVKLCAEVWSPDMGLVTAAFKIKRKDIQERYHDDIKRMYAS</sequence>
<evidence type="ECO:0000256" key="2">
    <source>
        <dbReference type="ARBA" id="ARBA00022598"/>
    </source>
</evidence>
<comment type="catalytic activity">
    <reaction evidence="6">
        <text>a long-chain fatty acid + ATP + CoA = a long-chain fatty acyl-CoA + AMP + diphosphate</text>
        <dbReference type="Rhea" id="RHEA:15421"/>
        <dbReference type="ChEBI" id="CHEBI:30616"/>
        <dbReference type="ChEBI" id="CHEBI:33019"/>
        <dbReference type="ChEBI" id="CHEBI:57287"/>
        <dbReference type="ChEBI" id="CHEBI:57560"/>
        <dbReference type="ChEBI" id="CHEBI:83139"/>
        <dbReference type="ChEBI" id="CHEBI:456215"/>
        <dbReference type="EC" id="6.2.1.3"/>
    </reaction>
    <physiologicalReaction direction="left-to-right" evidence="6">
        <dbReference type="Rhea" id="RHEA:15422"/>
    </physiologicalReaction>
</comment>
<keyword evidence="11" id="KW-1185">Reference proteome</keyword>
<dbReference type="EMBL" id="AGBW02014991">
    <property type="protein sequence ID" value="OWR40768.1"/>
    <property type="molecule type" value="Genomic_DNA"/>
</dbReference>